<dbReference type="Proteomes" id="UP001161247">
    <property type="component" value="Chromosome 5"/>
</dbReference>
<reference evidence="1" key="1">
    <citation type="submission" date="2023-03" db="EMBL/GenBank/DDBJ databases">
        <authorList>
            <person name="Julca I."/>
        </authorList>
    </citation>
    <scope>NUCLEOTIDE SEQUENCE</scope>
</reference>
<organism evidence="1 2">
    <name type="scientific">Oldenlandia corymbosa var. corymbosa</name>
    <dbReference type="NCBI Taxonomy" id="529605"/>
    <lineage>
        <taxon>Eukaryota</taxon>
        <taxon>Viridiplantae</taxon>
        <taxon>Streptophyta</taxon>
        <taxon>Embryophyta</taxon>
        <taxon>Tracheophyta</taxon>
        <taxon>Spermatophyta</taxon>
        <taxon>Magnoliopsida</taxon>
        <taxon>eudicotyledons</taxon>
        <taxon>Gunneridae</taxon>
        <taxon>Pentapetalae</taxon>
        <taxon>asterids</taxon>
        <taxon>lamiids</taxon>
        <taxon>Gentianales</taxon>
        <taxon>Rubiaceae</taxon>
        <taxon>Rubioideae</taxon>
        <taxon>Spermacoceae</taxon>
        <taxon>Hedyotis-Oldenlandia complex</taxon>
        <taxon>Oldenlandia</taxon>
    </lineage>
</organism>
<name>A0AAV1DDC8_OLDCO</name>
<accession>A0AAV1DDC8</accession>
<proteinExistence type="predicted"/>
<dbReference type="EMBL" id="OX459122">
    <property type="protein sequence ID" value="CAI9105785.1"/>
    <property type="molecule type" value="Genomic_DNA"/>
</dbReference>
<evidence type="ECO:0000313" key="1">
    <source>
        <dbReference type="EMBL" id="CAI9105785.1"/>
    </source>
</evidence>
<protein>
    <submittedName>
        <fullName evidence="1">OLC1v1004798C1</fullName>
    </submittedName>
</protein>
<sequence length="175" mass="20246">MGSQHLEGLNLTRKFTIPCSQLTSPTDSLLTITLLLREMNIPFDLYRDIFFVDIHLEEDLRVLGDAGDHLLAKIREFACDMMLKPYNVGHNVLPMNLRILRYVRIPPVQYFAWESWFAKENESPCFGQAYKNAISRPRTKRELKYGINPENDDEVTNLAVLLSLGRKMMDLNLSN</sequence>
<evidence type="ECO:0000313" key="2">
    <source>
        <dbReference type="Proteomes" id="UP001161247"/>
    </source>
</evidence>
<dbReference type="AlphaFoldDB" id="A0AAV1DDC8"/>
<gene>
    <name evidence="1" type="ORF">OLC1_LOCUS14406</name>
</gene>
<keyword evidence="2" id="KW-1185">Reference proteome</keyword>